<evidence type="ECO:0000256" key="7">
    <source>
        <dbReference type="ARBA" id="ARBA00023180"/>
    </source>
</evidence>
<dbReference type="PANTHER" id="PTHR20961:SF38">
    <property type="entry name" value="PROTEIN O-LINKED-MANNOSE BETA-1,4-N-ACETYLGLUCOSAMINYLTRANSFERASE 2"/>
    <property type="match status" value="1"/>
</dbReference>
<dbReference type="AlphaFoldDB" id="A0A1B9GL29"/>
<dbReference type="EMBL" id="KV700132">
    <property type="protein sequence ID" value="OCF31645.1"/>
    <property type="molecule type" value="Genomic_DNA"/>
</dbReference>
<evidence type="ECO:0000259" key="9">
    <source>
        <dbReference type="Pfam" id="PF04577"/>
    </source>
</evidence>
<dbReference type="GO" id="GO:0005783">
    <property type="term" value="C:endoplasmic reticulum"/>
    <property type="evidence" value="ECO:0007669"/>
    <property type="project" value="TreeGrafter"/>
</dbReference>
<gene>
    <name evidence="10" type="ORF">I316_06650</name>
</gene>
<evidence type="ECO:0000256" key="4">
    <source>
        <dbReference type="ARBA" id="ARBA00022692"/>
    </source>
</evidence>
<dbReference type="Proteomes" id="UP000092666">
    <property type="component" value="Unassembled WGS sequence"/>
</dbReference>
<proteinExistence type="predicted"/>
<keyword evidence="11" id="KW-1185">Reference proteome</keyword>
<organism evidence="10 11">
    <name type="scientific">Kwoniella heveanensis BCC8398</name>
    <dbReference type="NCBI Taxonomy" id="1296120"/>
    <lineage>
        <taxon>Eukaryota</taxon>
        <taxon>Fungi</taxon>
        <taxon>Dikarya</taxon>
        <taxon>Basidiomycota</taxon>
        <taxon>Agaricomycotina</taxon>
        <taxon>Tremellomycetes</taxon>
        <taxon>Tremellales</taxon>
        <taxon>Cryptococcaceae</taxon>
        <taxon>Kwoniella</taxon>
    </lineage>
</organism>
<feature type="domain" description="Glycosyltransferase 61 catalytic" evidence="9">
    <location>
        <begin position="203"/>
        <end position="403"/>
    </location>
</feature>
<dbReference type="GO" id="GO:0035269">
    <property type="term" value="P:protein O-linked glycosylation via mannose"/>
    <property type="evidence" value="ECO:0007669"/>
    <property type="project" value="TreeGrafter"/>
</dbReference>
<evidence type="ECO:0000256" key="6">
    <source>
        <dbReference type="ARBA" id="ARBA00023136"/>
    </source>
</evidence>
<keyword evidence="5 8" id="KW-1133">Transmembrane helix</keyword>
<reference evidence="11" key="2">
    <citation type="submission" date="2013-12" db="EMBL/GenBank/DDBJ databases">
        <title>Evolution of pathogenesis and genome organization in the Tremellales.</title>
        <authorList>
            <person name="Cuomo C."/>
            <person name="Litvintseva A."/>
            <person name="Heitman J."/>
            <person name="Chen Y."/>
            <person name="Sun S."/>
            <person name="Springer D."/>
            <person name="Dromer F."/>
            <person name="Young S."/>
            <person name="Zeng Q."/>
            <person name="Chapman S."/>
            <person name="Gujja S."/>
            <person name="Saif S."/>
            <person name="Birren B."/>
        </authorList>
    </citation>
    <scope>NUCLEOTIDE SEQUENCE [LARGE SCALE GENOMIC DNA]</scope>
    <source>
        <strain evidence="11">BCC8398</strain>
    </source>
</reference>
<name>A0A1B9GL29_9TREE</name>
<evidence type="ECO:0000313" key="11">
    <source>
        <dbReference type="Proteomes" id="UP000092666"/>
    </source>
</evidence>
<accession>A0A1B9GL29</accession>
<dbReference type="InterPro" id="IPR049625">
    <property type="entry name" value="Glyco_transf_61_cat"/>
</dbReference>
<dbReference type="GO" id="GO:0097363">
    <property type="term" value="F:protein O-acetylglucosaminyltransferase activity"/>
    <property type="evidence" value="ECO:0007669"/>
    <property type="project" value="TreeGrafter"/>
</dbReference>
<reference evidence="10 11" key="1">
    <citation type="submission" date="2013-07" db="EMBL/GenBank/DDBJ databases">
        <title>The Genome Sequence of Cryptococcus heveanensis BCC8398.</title>
        <authorList>
            <consortium name="The Broad Institute Genome Sequencing Platform"/>
            <person name="Cuomo C."/>
            <person name="Litvintseva A."/>
            <person name="Chen Y."/>
            <person name="Heitman J."/>
            <person name="Sun S."/>
            <person name="Springer D."/>
            <person name="Dromer F."/>
            <person name="Young S.K."/>
            <person name="Zeng Q."/>
            <person name="Gargeya S."/>
            <person name="Fitzgerald M."/>
            <person name="Abouelleil A."/>
            <person name="Alvarado L."/>
            <person name="Berlin A.M."/>
            <person name="Chapman S.B."/>
            <person name="Dewar J."/>
            <person name="Goldberg J."/>
            <person name="Griggs A."/>
            <person name="Gujja S."/>
            <person name="Hansen M."/>
            <person name="Howarth C."/>
            <person name="Imamovic A."/>
            <person name="Larimer J."/>
            <person name="McCowan C."/>
            <person name="Murphy C."/>
            <person name="Pearson M."/>
            <person name="Priest M."/>
            <person name="Roberts A."/>
            <person name="Saif S."/>
            <person name="Shea T."/>
            <person name="Sykes S."/>
            <person name="Wortman J."/>
            <person name="Nusbaum C."/>
            <person name="Birren B."/>
        </authorList>
    </citation>
    <scope>NUCLEOTIDE SEQUENCE [LARGE SCALE GENOMIC DNA]</scope>
    <source>
        <strain evidence="10 11">BCC8398</strain>
    </source>
</reference>
<dbReference type="GO" id="GO:0016020">
    <property type="term" value="C:membrane"/>
    <property type="evidence" value="ECO:0007669"/>
    <property type="project" value="UniProtKB-SubCell"/>
</dbReference>
<keyword evidence="4 8" id="KW-0812">Transmembrane</keyword>
<keyword evidence="2" id="KW-0328">Glycosyltransferase</keyword>
<evidence type="ECO:0000256" key="5">
    <source>
        <dbReference type="ARBA" id="ARBA00022989"/>
    </source>
</evidence>
<keyword evidence="7" id="KW-0325">Glycoprotein</keyword>
<dbReference type="Pfam" id="PF04577">
    <property type="entry name" value="Glyco_transf_61"/>
    <property type="match status" value="1"/>
</dbReference>
<keyword evidence="6 8" id="KW-0472">Membrane</keyword>
<dbReference type="OrthoDB" id="529273at2759"/>
<keyword evidence="3" id="KW-0808">Transferase</keyword>
<evidence type="ECO:0000256" key="1">
    <source>
        <dbReference type="ARBA" id="ARBA00004167"/>
    </source>
</evidence>
<protein>
    <recommendedName>
        <fullName evidence="9">Glycosyltransferase 61 catalytic domain-containing protein</fullName>
    </recommendedName>
</protein>
<sequence length="481" mass="53819">MSMTQCQWQPLKTLFFYLAAVTLLIVLSFYFYPSMAEIASNKISLPEIALPPFLNLSASYTESLPISADPTISYTKWLGGVPGYQVFQNIWVKSGAIYLVNPQRSTVPGMSRVISGDTRWEIMRQTDDPALHGARDALILDGSTVFLNDGAKTDSWHYLSSYYHLVAEVLLGGITALASVPATREMVEEVRTGVEVPKVPNRIAIPWPAAEGWRDPDGVNEFMVKGIFGTDILEPINWKVLSEPTTPHHGWIFMPRVVIIDRWAAHRHNPLTDAVNKMSASIFVRPHPPFFFTPTRLALLSHLSIPVPPARMQPQRSLRKIPKIVYVDRQDTSRKLSATAHAELAVVLGEMEAVGKATVGHKKMSKLVLPEQIEAVADADILIGVHGDGLTHQMWMPEGGVVIELLPPDSFMRENQIVADVLNHQFIPVWEDRALSREEWDSLPRQHGEHLLNNGEDIPLDGTFLRLLLEEVIQRMTGELT</sequence>
<evidence type="ECO:0000256" key="3">
    <source>
        <dbReference type="ARBA" id="ARBA00022679"/>
    </source>
</evidence>
<evidence type="ECO:0000313" key="10">
    <source>
        <dbReference type="EMBL" id="OCF31645.1"/>
    </source>
</evidence>
<feature type="transmembrane region" description="Helical" evidence="8">
    <location>
        <begin position="12"/>
        <end position="32"/>
    </location>
</feature>
<evidence type="ECO:0000256" key="8">
    <source>
        <dbReference type="SAM" id="Phobius"/>
    </source>
</evidence>
<dbReference type="InterPro" id="IPR007657">
    <property type="entry name" value="Glycosyltransferase_61"/>
</dbReference>
<comment type="subcellular location">
    <subcellularLocation>
        <location evidence="1">Membrane</location>
        <topology evidence="1">Single-pass membrane protein</topology>
    </subcellularLocation>
</comment>
<dbReference type="PANTHER" id="PTHR20961">
    <property type="entry name" value="GLYCOSYLTRANSFERASE"/>
    <property type="match status" value="1"/>
</dbReference>
<evidence type="ECO:0000256" key="2">
    <source>
        <dbReference type="ARBA" id="ARBA00022676"/>
    </source>
</evidence>
<dbReference type="STRING" id="1296120.A0A1B9GL29"/>